<dbReference type="GO" id="GO:0015450">
    <property type="term" value="F:protein-transporting ATPase activity"/>
    <property type="evidence" value="ECO:0007669"/>
    <property type="project" value="InterPro"/>
</dbReference>
<keyword evidence="8 12" id="KW-1133">Transmembrane helix</keyword>
<keyword evidence="6 12" id="KW-0812">Transmembrane</keyword>
<comment type="function">
    <text evidence="11">Involved in protein export. Participates in an early event of protein translocation across the chloroplast thylakoid membrane.</text>
</comment>
<comment type="similarity">
    <text evidence="2">Belongs to the SecG family.</text>
</comment>
<evidence type="ECO:0000256" key="10">
    <source>
        <dbReference type="ARBA" id="ARBA00023136"/>
    </source>
</evidence>
<evidence type="ECO:0000256" key="2">
    <source>
        <dbReference type="ARBA" id="ARBA00008445"/>
    </source>
</evidence>
<dbReference type="GO" id="GO:0016020">
    <property type="term" value="C:membrane"/>
    <property type="evidence" value="ECO:0007669"/>
    <property type="project" value="UniProtKB-SubCell"/>
</dbReference>
<evidence type="ECO:0000256" key="12">
    <source>
        <dbReference type="SAM" id="Phobius"/>
    </source>
</evidence>
<keyword evidence="9" id="KW-0811">Translocation</keyword>
<evidence type="ECO:0000256" key="6">
    <source>
        <dbReference type="ARBA" id="ARBA00022692"/>
    </source>
</evidence>
<protein>
    <recommendedName>
        <fullName evidence="4">Probable protein-export membrane protein SecG</fullName>
    </recommendedName>
    <alternativeName>
        <fullName evidence="3">Probable protein-export membrane protein secG</fullName>
    </alternativeName>
</protein>
<reference evidence="13" key="1">
    <citation type="journal article" date="2019" name="Mitochondrial DNA Part B Resour">
        <title>The chloroplast genome of the marine microalga Tisochrysis lutea.</title>
        <authorList>
            <person name="Mendez-Leyva A.B."/>
            <person name="Guo J."/>
            <person name="Mudd E.A."/>
            <person name="Wong J."/>
            <person name="Schwartz J.-M."/>
            <person name="Day A."/>
        </authorList>
    </citation>
    <scope>NUCLEOTIDE SEQUENCE</scope>
</reference>
<evidence type="ECO:0000256" key="1">
    <source>
        <dbReference type="ARBA" id="ARBA00004141"/>
    </source>
</evidence>
<dbReference type="GO" id="GO:0009306">
    <property type="term" value="P:protein secretion"/>
    <property type="evidence" value="ECO:0007669"/>
    <property type="project" value="InterPro"/>
</dbReference>
<gene>
    <name evidence="13" type="primary">ycf47</name>
</gene>
<keyword evidence="13" id="KW-0150">Chloroplast</keyword>
<geneLocation type="chloroplast" evidence="13"/>
<evidence type="ECO:0000256" key="9">
    <source>
        <dbReference type="ARBA" id="ARBA00023010"/>
    </source>
</evidence>
<organism evidence="13">
    <name type="scientific">Tisochrysis lutea</name>
    <dbReference type="NCBI Taxonomy" id="1321669"/>
    <lineage>
        <taxon>Eukaryota</taxon>
        <taxon>Haptista</taxon>
        <taxon>Haptophyta</taxon>
        <taxon>Prymnesiophyceae</taxon>
        <taxon>Isochrysidales</taxon>
        <taxon>Isochrysidaceae</taxon>
        <taxon>Tisochrysis</taxon>
    </lineage>
</organism>
<keyword evidence="7" id="KW-0653">Protein transport</keyword>
<accession>A0A3S6R336</accession>
<feature type="transmembrane region" description="Helical" evidence="12">
    <location>
        <begin position="49"/>
        <end position="71"/>
    </location>
</feature>
<dbReference type="Pfam" id="PF03840">
    <property type="entry name" value="SecG"/>
    <property type="match status" value="1"/>
</dbReference>
<keyword evidence="5" id="KW-0813">Transport</keyword>
<sequence>MSIYENIWIVTSLLIIIIILSTDPKSSTSNIGDNTISFMFSSITESQKFLRNFSWFLIVTFYFLTVLINYFN</sequence>
<evidence type="ECO:0000256" key="8">
    <source>
        <dbReference type="ARBA" id="ARBA00022989"/>
    </source>
</evidence>
<evidence type="ECO:0000256" key="5">
    <source>
        <dbReference type="ARBA" id="ARBA00022448"/>
    </source>
</evidence>
<proteinExistence type="inferred from homology"/>
<dbReference type="RefSeq" id="YP_009550158.1">
    <property type="nucleotide sequence ID" value="NC_040291.1"/>
</dbReference>
<evidence type="ECO:0000256" key="3">
    <source>
        <dbReference type="ARBA" id="ARBA00013657"/>
    </source>
</evidence>
<name>A0A3S6R336_9EUKA</name>
<evidence type="ECO:0000256" key="7">
    <source>
        <dbReference type="ARBA" id="ARBA00022927"/>
    </source>
</evidence>
<feature type="transmembrane region" description="Helical" evidence="12">
    <location>
        <begin position="6"/>
        <end position="22"/>
    </location>
</feature>
<keyword evidence="10 12" id="KW-0472">Membrane</keyword>
<dbReference type="GeneID" id="38947017"/>
<keyword evidence="13" id="KW-0934">Plastid</keyword>
<dbReference type="NCBIfam" id="TIGR00810">
    <property type="entry name" value="secG"/>
    <property type="match status" value="1"/>
</dbReference>
<evidence type="ECO:0000256" key="11">
    <source>
        <dbReference type="ARBA" id="ARBA00025638"/>
    </source>
</evidence>
<evidence type="ECO:0000256" key="4">
    <source>
        <dbReference type="ARBA" id="ARBA00015435"/>
    </source>
</evidence>
<evidence type="ECO:0000313" key="13">
    <source>
        <dbReference type="EMBL" id="AUM82466.1"/>
    </source>
</evidence>
<dbReference type="AlphaFoldDB" id="A0A3S6R336"/>
<dbReference type="EMBL" id="MF795089">
    <property type="protein sequence ID" value="AUM82466.1"/>
    <property type="molecule type" value="Genomic_DNA"/>
</dbReference>
<comment type="subcellular location">
    <subcellularLocation>
        <location evidence="1">Membrane</location>
        <topology evidence="1">Multi-pass membrane protein</topology>
    </subcellularLocation>
</comment>
<dbReference type="InterPro" id="IPR004692">
    <property type="entry name" value="SecG"/>
</dbReference>